<keyword evidence="2 8" id="KW-0418">Kinase</keyword>
<keyword evidence="9" id="KW-1185">Reference proteome</keyword>
<dbReference type="CDD" id="cd16917">
    <property type="entry name" value="HATPase_UhpB-NarQ-NarX-like"/>
    <property type="match status" value="1"/>
</dbReference>
<gene>
    <name evidence="8" type="ORF">AHMF7616_02669</name>
</gene>
<dbReference type="Gene3D" id="2.60.40.10">
    <property type="entry name" value="Immunoglobulins"/>
    <property type="match status" value="1"/>
</dbReference>
<dbReference type="RefSeq" id="WP_115373268.1">
    <property type="nucleotide sequence ID" value="NZ_QASA01000001.1"/>
</dbReference>
<keyword evidence="4" id="KW-1133">Transmembrane helix</keyword>
<dbReference type="Pfam" id="PF07494">
    <property type="entry name" value="Reg_prop"/>
    <property type="match status" value="3"/>
</dbReference>
<keyword evidence="4" id="KW-0812">Transmembrane</keyword>
<keyword evidence="1" id="KW-0808">Transferase</keyword>
<sequence length="1009" mass="114975">MLAFTRFIGIVIICFFNFQAWAQHVYRNYLNEEGSSNATIYHVLPDSKGFIWFGTEYGVIRFDGKNYLKLTVSDGLSDNEVLKIQEDSKGRIWFLTFNGRLSYYYNGKIFNEDNNPVLKKAGALATLNSFYEDQSGNLWFSGYYNQILKISPTNQVQKFDLGNQKRIPEIGKGTFFYEDKSGELLIVSAKNFYTFRSNYEIKPRFFKFKIQGLKTYYSNKPNYLLFLSKAGLVEMQDTVQRLLIPANQLPTLTQLNTIFVDKNQSLWLNSLGDGVYQIKNFRTNPEPYQHFLSGKIITWIDQDKENNLWFTSAEEGVYMLPGNHLEFSSFSYTQKEGLTSNNIFSITKDRKNHIWLGLGNGLINQITPTGIKKYNINFRKAPYNRVLDLFVDNKNVIWGATDMGAAKLVPRKKGKYRVHNMLYHNDARPYAVKSIAQAPSGKMTFVHAAGIEAFRKTIDPKNPYWVAPIAGVTRNRTYTHFYDHAGTLWFANLNGLQKYINPGTIINYGINHSLLSRRITDISEMPDGSLVLATYGYGLIVFNKDRITHHITKKNGLAEDICKKIFVRGSTVWVATTTGLSKIVFKNGAIAETRNYYSTDGLLSNGINDIYADAQGVYIATSKGLSILKDRNQQMLTTPPPVYITQVIAGKKDVTGITGSKLNHRQNRFIFNFIAITYQDPENVNYEYRLHGVNSSWITTANNTVEFSSLAPGKYVFEVKAKKRNSHWSKPIRFSFTVAPPFWQTWWFIAVAIVGVLGTVFLISWYFLQQKLKAKIRQLETEHKIQLERERIARDLHDNVGSHLTYIVNRLDDSPHFAQAPEQLNQMEQLRDFTRQTITQLRETIWAIRKENVAVGELNAKLQKLLWQMVPPNGPLTYQFKSSANETILLTSVQTLNIFRIAQEALTNILKHSRATFVTVYVSTVADKYLQLLLQDNGIGFEPSGVNLADHYGLTNMHERAAELKTTLEVKSEKGKGTQVILLVNLTDAAPPAAAPLTIQSTPVHTHTL</sequence>
<evidence type="ECO:0000256" key="3">
    <source>
        <dbReference type="ARBA" id="ARBA00023012"/>
    </source>
</evidence>
<dbReference type="Pfam" id="PF07495">
    <property type="entry name" value="Y_Y_Y"/>
    <property type="match status" value="1"/>
</dbReference>
<comment type="caution">
    <text evidence="8">The sequence shown here is derived from an EMBL/GenBank/DDBJ whole genome shotgun (WGS) entry which is preliminary data.</text>
</comment>
<dbReference type="InterPro" id="IPR003594">
    <property type="entry name" value="HATPase_dom"/>
</dbReference>
<evidence type="ECO:0000256" key="4">
    <source>
        <dbReference type="SAM" id="Phobius"/>
    </source>
</evidence>
<dbReference type="Gene3D" id="3.30.565.10">
    <property type="entry name" value="Histidine kinase-like ATPase, C-terminal domain"/>
    <property type="match status" value="1"/>
</dbReference>
<proteinExistence type="predicted"/>
<dbReference type="GO" id="GO:0000155">
    <property type="term" value="F:phosphorelay sensor kinase activity"/>
    <property type="evidence" value="ECO:0007669"/>
    <property type="project" value="InterPro"/>
</dbReference>
<dbReference type="PANTHER" id="PTHR24421">
    <property type="entry name" value="NITRATE/NITRITE SENSOR PROTEIN NARX-RELATED"/>
    <property type="match status" value="1"/>
</dbReference>
<dbReference type="InterPro" id="IPR015943">
    <property type="entry name" value="WD40/YVTN_repeat-like_dom_sf"/>
</dbReference>
<dbReference type="InterPro" id="IPR011123">
    <property type="entry name" value="Y_Y_Y"/>
</dbReference>
<evidence type="ECO:0000256" key="2">
    <source>
        <dbReference type="ARBA" id="ARBA00022777"/>
    </source>
</evidence>
<keyword evidence="3" id="KW-0902">Two-component regulatory system</keyword>
<dbReference type="InterPro" id="IPR036890">
    <property type="entry name" value="HATPase_C_sf"/>
</dbReference>
<dbReference type="GO" id="GO:0016020">
    <property type="term" value="C:membrane"/>
    <property type="evidence" value="ECO:0007669"/>
    <property type="project" value="InterPro"/>
</dbReference>
<evidence type="ECO:0000259" key="7">
    <source>
        <dbReference type="Pfam" id="PF07730"/>
    </source>
</evidence>
<feature type="transmembrane region" description="Helical" evidence="4">
    <location>
        <begin position="746"/>
        <end position="768"/>
    </location>
</feature>
<dbReference type="Proteomes" id="UP000253919">
    <property type="component" value="Unassembled WGS sequence"/>
</dbReference>
<dbReference type="InterPro" id="IPR050482">
    <property type="entry name" value="Sensor_HK_TwoCompSys"/>
</dbReference>
<dbReference type="AlphaFoldDB" id="A0A369QMH7"/>
<dbReference type="GO" id="GO:0046983">
    <property type="term" value="F:protein dimerization activity"/>
    <property type="evidence" value="ECO:0007669"/>
    <property type="project" value="InterPro"/>
</dbReference>
<accession>A0A369QMH7</accession>
<feature type="domain" description="Signal transduction histidine kinase subgroup 3 dimerisation and phosphoacceptor" evidence="7">
    <location>
        <begin position="788"/>
        <end position="850"/>
    </location>
</feature>
<feature type="domain" description="Histidine kinase/HSP90-like ATPase" evidence="5">
    <location>
        <begin position="897"/>
        <end position="986"/>
    </location>
</feature>
<dbReference type="InterPro" id="IPR011110">
    <property type="entry name" value="Reg_prop"/>
</dbReference>
<evidence type="ECO:0000313" key="9">
    <source>
        <dbReference type="Proteomes" id="UP000253919"/>
    </source>
</evidence>
<evidence type="ECO:0000256" key="1">
    <source>
        <dbReference type="ARBA" id="ARBA00022679"/>
    </source>
</evidence>
<dbReference type="SUPFAM" id="SSF63829">
    <property type="entry name" value="Calcium-dependent phosphotriesterase"/>
    <property type="match status" value="2"/>
</dbReference>
<dbReference type="Gene3D" id="2.130.10.10">
    <property type="entry name" value="YVTN repeat-like/Quinoprotein amine dehydrogenase"/>
    <property type="match status" value="3"/>
</dbReference>
<dbReference type="OrthoDB" id="9797097at2"/>
<dbReference type="EMBL" id="QASA01000001">
    <property type="protein sequence ID" value="RDC64059.1"/>
    <property type="molecule type" value="Genomic_DNA"/>
</dbReference>
<dbReference type="InterPro" id="IPR011712">
    <property type="entry name" value="Sig_transdc_His_kin_sub3_dim/P"/>
</dbReference>
<name>A0A369QMH7_9BACT</name>
<evidence type="ECO:0000259" key="5">
    <source>
        <dbReference type="Pfam" id="PF02518"/>
    </source>
</evidence>
<evidence type="ECO:0000313" key="8">
    <source>
        <dbReference type="EMBL" id="RDC64059.1"/>
    </source>
</evidence>
<dbReference type="InterPro" id="IPR013783">
    <property type="entry name" value="Ig-like_fold"/>
</dbReference>
<evidence type="ECO:0000259" key="6">
    <source>
        <dbReference type="Pfam" id="PF07495"/>
    </source>
</evidence>
<keyword evidence="4" id="KW-0472">Membrane</keyword>
<organism evidence="8 9">
    <name type="scientific">Adhaeribacter pallidiroseus</name>
    <dbReference type="NCBI Taxonomy" id="2072847"/>
    <lineage>
        <taxon>Bacteria</taxon>
        <taxon>Pseudomonadati</taxon>
        <taxon>Bacteroidota</taxon>
        <taxon>Cytophagia</taxon>
        <taxon>Cytophagales</taxon>
        <taxon>Hymenobacteraceae</taxon>
        <taxon>Adhaeribacter</taxon>
    </lineage>
</organism>
<dbReference type="SUPFAM" id="SSF55874">
    <property type="entry name" value="ATPase domain of HSP90 chaperone/DNA topoisomerase II/histidine kinase"/>
    <property type="match status" value="1"/>
</dbReference>
<dbReference type="Gene3D" id="1.20.5.1930">
    <property type="match status" value="1"/>
</dbReference>
<dbReference type="Pfam" id="PF07730">
    <property type="entry name" value="HisKA_3"/>
    <property type="match status" value="1"/>
</dbReference>
<reference evidence="8 9" key="1">
    <citation type="submission" date="2018-04" db="EMBL/GenBank/DDBJ databases">
        <title>Adhaeribacter sp. HMF7616 genome sequencing and assembly.</title>
        <authorList>
            <person name="Kang H."/>
            <person name="Kang J."/>
            <person name="Cha I."/>
            <person name="Kim H."/>
            <person name="Joh K."/>
        </authorList>
    </citation>
    <scope>NUCLEOTIDE SEQUENCE [LARGE SCALE GENOMIC DNA]</scope>
    <source>
        <strain evidence="8 9">HMF7616</strain>
    </source>
</reference>
<feature type="domain" description="Two component regulator three Y" evidence="6">
    <location>
        <begin position="678"/>
        <end position="738"/>
    </location>
</feature>
<dbReference type="Pfam" id="PF02518">
    <property type="entry name" value="HATPase_c"/>
    <property type="match status" value="1"/>
</dbReference>
<protein>
    <submittedName>
        <fullName evidence="8">Putative sensor-like histidine kinase</fullName>
    </submittedName>
</protein>